<proteinExistence type="predicted"/>
<accession>A0ABU8MM93</accession>
<sequence>MGRPKKFERTLKIAMTEEQWERLDLEAIIMRVPIAEAVRMNIEVGLNSTMQKEENSDA</sequence>
<evidence type="ECO:0000313" key="1">
    <source>
        <dbReference type="EMBL" id="MEJ2868427.1"/>
    </source>
</evidence>
<name>A0ABU8MM93_9PSEU</name>
<reference evidence="1 2" key="1">
    <citation type="submission" date="2024-03" db="EMBL/GenBank/DDBJ databases">
        <title>Actinomycetospora sp. OC33-EN08, a novel actinomycete isolated from wild orchid (Aerides multiflora).</title>
        <authorList>
            <person name="Suriyachadkun C."/>
        </authorList>
    </citation>
    <scope>NUCLEOTIDE SEQUENCE [LARGE SCALE GENOMIC DNA]</scope>
    <source>
        <strain evidence="1 2">OC33-EN08</strain>
    </source>
</reference>
<comment type="caution">
    <text evidence="1">The sequence shown here is derived from an EMBL/GenBank/DDBJ whole genome shotgun (WGS) entry which is preliminary data.</text>
</comment>
<protein>
    <submittedName>
        <fullName evidence="1">Uncharacterized protein</fullName>
    </submittedName>
</protein>
<dbReference type="EMBL" id="JBBEGN010000004">
    <property type="protein sequence ID" value="MEJ2868427.1"/>
    <property type="molecule type" value="Genomic_DNA"/>
</dbReference>
<organism evidence="1 2">
    <name type="scientific">Actinomycetospora aurantiaca</name>
    <dbReference type="NCBI Taxonomy" id="3129233"/>
    <lineage>
        <taxon>Bacteria</taxon>
        <taxon>Bacillati</taxon>
        <taxon>Actinomycetota</taxon>
        <taxon>Actinomycetes</taxon>
        <taxon>Pseudonocardiales</taxon>
        <taxon>Pseudonocardiaceae</taxon>
        <taxon>Actinomycetospora</taxon>
    </lineage>
</organism>
<gene>
    <name evidence="1" type="ORF">WCD74_11675</name>
</gene>
<dbReference type="RefSeq" id="WP_337695011.1">
    <property type="nucleotide sequence ID" value="NZ_JBBEGN010000004.1"/>
</dbReference>
<evidence type="ECO:0000313" key="2">
    <source>
        <dbReference type="Proteomes" id="UP001385809"/>
    </source>
</evidence>
<keyword evidence="2" id="KW-1185">Reference proteome</keyword>
<dbReference type="Proteomes" id="UP001385809">
    <property type="component" value="Unassembled WGS sequence"/>
</dbReference>